<organism evidence="1 2">
    <name type="scientific">Mergibacter septicus</name>
    <dbReference type="NCBI Taxonomy" id="221402"/>
    <lineage>
        <taxon>Bacteria</taxon>
        <taxon>Pseudomonadati</taxon>
        <taxon>Pseudomonadota</taxon>
        <taxon>Gammaproteobacteria</taxon>
        <taxon>Pasteurellales</taxon>
        <taxon>Pasteurellaceae</taxon>
        <taxon>Mergibacter</taxon>
    </lineage>
</organism>
<proteinExistence type="predicted"/>
<evidence type="ECO:0000313" key="1">
    <source>
        <dbReference type="EMBL" id="QDJ14861.1"/>
    </source>
</evidence>
<accession>A0A8E3MGF9</accession>
<dbReference type="Pfam" id="PF16080">
    <property type="entry name" value="Phage_holin_2_3"/>
    <property type="match status" value="1"/>
</dbReference>
<dbReference type="AlphaFoldDB" id="A0A8E3MGF9"/>
<dbReference type="Proteomes" id="UP000955338">
    <property type="component" value="Chromosome"/>
</dbReference>
<reference evidence="1" key="1">
    <citation type="submission" date="2017-06" db="EMBL/GenBank/DDBJ databases">
        <title>Genome sequencing of pathogenic and non-pathogenic strains within Bisgaard taxon 40.</title>
        <authorList>
            <person name="Ladner J.T."/>
            <person name="Lovett S.P."/>
            <person name="Koroleva G."/>
            <person name="Lorch J.M."/>
        </authorList>
    </citation>
    <scope>NUCLEOTIDE SEQUENCE</scope>
    <source>
        <strain evidence="1">27576-1-I1</strain>
    </source>
</reference>
<gene>
    <name evidence="1" type="ORF">CEP48_05210</name>
</gene>
<dbReference type="InterPro" id="IPR032118">
    <property type="entry name" value="Phage_holin_HP1"/>
</dbReference>
<dbReference type="EMBL" id="CP022011">
    <property type="protein sequence ID" value="QDJ14861.1"/>
    <property type="molecule type" value="Genomic_DNA"/>
</dbReference>
<evidence type="ECO:0000313" key="2">
    <source>
        <dbReference type="Proteomes" id="UP000955338"/>
    </source>
</evidence>
<dbReference type="RefSeq" id="WP_261920615.1">
    <property type="nucleotide sequence ID" value="NZ_CP022010.1"/>
</dbReference>
<name>A0A8E3MGF9_9PAST</name>
<protein>
    <submittedName>
        <fullName evidence="1">Uncharacterized protein</fullName>
    </submittedName>
</protein>
<sequence length="65" mass="7444">MDTSKLSYFGAILSFFCGLSLHEWGSLIGIFLGVGTFMIHWYYKKQDLKLKKIALKKGILKIDET</sequence>
<keyword evidence="2" id="KW-1185">Reference proteome</keyword>